<accession>A0A6N3X617</accession>
<proteinExistence type="inferred from homology"/>
<evidence type="ECO:0000256" key="1">
    <source>
        <dbReference type="ARBA" id="ARBA00006484"/>
    </source>
</evidence>
<protein>
    <submittedName>
        <fullName evidence="5">Short-chain dehydrogenase</fullName>
    </submittedName>
</protein>
<dbReference type="Gene3D" id="3.40.50.720">
    <property type="entry name" value="NAD(P)-binding Rossmann-like Domain"/>
    <property type="match status" value="1"/>
</dbReference>
<dbReference type="InterPro" id="IPR020904">
    <property type="entry name" value="Sc_DH/Rdtase_CS"/>
</dbReference>
<dbReference type="NCBIfam" id="NF005672">
    <property type="entry name" value="PRK07454.1"/>
    <property type="match status" value="1"/>
</dbReference>
<dbReference type="Proteomes" id="UP000035054">
    <property type="component" value="Unassembled WGS sequence"/>
</dbReference>
<dbReference type="GO" id="GO:0016020">
    <property type="term" value="C:membrane"/>
    <property type="evidence" value="ECO:0007669"/>
    <property type="project" value="TreeGrafter"/>
</dbReference>
<dbReference type="AlphaFoldDB" id="A0A6N3X617"/>
<evidence type="ECO:0000256" key="4">
    <source>
        <dbReference type="RuleBase" id="RU000363"/>
    </source>
</evidence>
<gene>
    <name evidence="5" type="ORF">TH68_02185</name>
</gene>
<dbReference type="SUPFAM" id="SSF51735">
    <property type="entry name" value="NAD(P)-binding Rossmann-fold domains"/>
    <property type="match status" value="1"/>
</dbReference>
<comment type="caution">
    <text evidence="5">The sequence shown here is derived from an EMBL/GenBank/DDBJ whole genome shotgun (WGS) entry which is preliminary data.</text>
</comment>
<dbReference type="InterPro" id="IPR006311">
    <property type="entry name" value="TAT_signal"/>
</dbReference>
<keyword evidence="2" id="KW-0560">Oxidoreductase</keyword>
<dbReference type="PANTHER" id="PTHR44196">
    <property type="entry name" value="DEHYDROGENASE/REDUCTASE SDR FAMILY MEMBER 7B"/>
    <property type="match status" value="1"/>
</dbReference>
<dbReference type="PROSITE" id="PS51318">
    <property type="entry name" value="TAT"/>
    <property type="match status" value="1"/>
</dbReference>
<keyword evidence="3" id="KW-0472">Membrane</keyword>
<dbReference type="InterPro" id="IPR002347">
    <property type="entry name" value="SDR_fam"/>
</dbReference>
<dbReference type="PRINTS" id="PR00080">
    <property type="entry name" value="SDRFAMILY"/>
</dbReference>
<name>A0A6N3X617_9SYNE</name>
<dbReference type="GO" id="GO:0016491">
    <property type="term" value="F:oxidoreductase activity"/>
    <property type="evidence" value="ECO:0007669"/>
    <property type="project" value="UniProtKB-KW"/>
</dbReference>
<dbReference type="InterPro" id="IPR036291">
    <property type="entry name" value="NAD(P)-bd_dom_sf"/>
</dbReference>
<evidence type="ECO:0000313" key="5">
    <source>
        <dbReference type="EMBL" id="KKZ15102.1"/>
    </source>
</evidence>
<dbReference type="CDD" id="cd05233">
    <property type="entry name" value="SDR_c"/>
    <property type="match status" value="1"/>
</dbReference>
<dbReference type="PROSITE" id="PS00061">
    <property type="entry name" value="ADH_SHORT"/>
    <property type="match status" value="1"/>
</dbReference>
<dbReference type="PIRSF" id="PIRSF000126">
    <property type="entry name" value="11-beta-HSD1"/>
    <property type="match status" value="1"/>
</dbReference>
<evidence type="ECO:0000313" key="6">
    <source>
        <dbReference type="Proteomes" id="UP000035054"/>
    </source>
</evidence>
<reference evidence="5 6" key="1">
    <citation type="submission" date="2015-01" db="EMBL/GenBank/DDBJ databases">
        <title>Lifestyle Evolution in Cyanobacterial Symbionts of Sponges.</title>
        <authorList>
            <person name="Burgsdorf I."/>
            <person name="Slaby B.M."/>
            <person name="Handley K.M."/>
            <person name="Haber M."/>
            <person name="Blom J."/>
            <person name="Marshall C.W."/>
            <person name="Gilbert J.A."/>
            <person name="Hentschel U."/>
            <person name="Steindler L."/>
        </authorList>
    </citation>
    <scope>NUCLEOTIDE SEQUENCE [LARGE SCALE GENOMIC DNA]</scope>
    <source>
        <strain evidence="5">142</strain>
    </source>
</reference>
<evidence type="ECO:0000256" key="2">
    <source>
        <dbReference type="ARBA" id="ARBA00023002"/>
    </source>
</evidence>
<organism evidence="5 6">
    <name type="scientific">Candidatus Synechococcus spongiarum 142</name>
    <dbReference type="NCBI Taxonomy" id="1608213"/>
    <lineage>
        <taxon>Bacteria</taxon>
        <taxon>Bacillati</taxon>
        <taxon>Cyanobacteriota</taxon>
        <taxon>Cyanophyceae</taxon>
        <taxon>Synechococcales</taxon>
        <taxon>Synechococcaceae</taxon>
        <taxon>Synechococcus</taxon>
    </lineage>
</organism>
<evidence type="ECO:0000256" key="3">
    <source>
        <dbReference type="ARBA" id="ARBA00023136"/>
    </source>
</evidence>
<comment type="similarity">
    <text evidence="1 4">Belongs to the short-chain dehydrogenases/reductases (SDR) family.</text>
</comment>
<dbReference type="PANTHER" id="PTHR44196:SF1">
    <property type="entry name" value="DEHYDROGENASE_REDUCTASE SDR FAMILY MEMBER 7B"/>
    <property type="match status" value="1"/>
</dbReference>
<dbReference type="Pfam" id="PF00106">
    <property type="entry name" value="adh_short"/>
    <property type="match status" value="1"/>
</dbReference>
<dbReference type="PRINTS" id="PR00081">
    <property type="entry name" value="GDHRDH"/>
</dbReference>
<sequence length="247" mass="25771">MTSTTTSPPPSRRSVLITGASRGIGAATARCFAARGWALQLLARDGSALDAMASDLRSQGTEVHWAAVDLSQADGISSGLEMLLAAGGAPGVLINNAGAGYTAPLATMSLQDWQWLVQLNLTSVLQVTQMVLPGMRQAGGGLIINISSHAADQAFPEWGGYGMTKAALAAFSRSLAVEEVSQNIRVTTVTLGAVNTPLWDAPTVHADLDRRAMLEPSNVAHALLQLAEQPPRQRIENLTLLPAAGAL</sequence>
<dbReference type="EMBL" id="JXUO01000067">
    <property type="protein sequence ID" value="KKZ15102.1"/>
    <property type="molecule type" value="Genomic_DNA"/>
</dbReference>